<evidence type="ECO:0000313" key="3">
    <source>
        <dbReference type="Proteomes" id="UP000314294"/>
    </source>
</evidence>
<keyword evidence="3" id="KW-1185">Reference proteome</keyword>
<feature type="region of interest" description="Disordered" evidence="1">
    <location>
        <begin position="51"/>
        <end position="70"/>
    </location>
</feature>
<dbReference type="Proteomes" id="UP000314294">
    <property type="component" value="Unassembled WGS sequence"/>
</dbReference>
<organism evidence="2 3">
    <name type="scientific">Liparis tanakae</name>
    <name type="common">Tanaka's snailfish</name>
    <dbReference type="NCBI Taxonomy" id="230148"/>
    <lineage>
        <taxon>Eukaryota</taxon>
        <taxon>Metazoa</taxon>
        <taxon>Chordata</taxon>
        <taxon>Craniata</taxon>
        <taxon>Vertebrata</taxon>
        <taxon>Euteleostomi</taxon>
        <taxon>Actinopterygii</taxon>
        <taxon>Neopterygii</taxon>
        <taxon>Teleostei</taxon>
        <taxon>Neoteleostei</taxon>
        <taxon>Acanthomorphata</taxon>
        <taxon>Eupercaria</taxon>
        <taxon>Perciformes</taxon>
        <taxon>Cottioidei</taxon>
        <taxon>Cottales</taxon>
        <taxon>Liparidae</taxon>
        <taxon>Liparis</taxon>
    </lineage>
</organism>
<proteinExistence type="predicted"/>
<name>A0A4Z2GQR3_9TELE</name>
<dbReference type="EMBL" id="SRLO01000448">
    <property type="protein sequence ID" value="TNN55719.1"/>
    <property type="molecule type" value="Genomic_DNA"/>
</dbReference>
<evidence type="ECO:0000313" key="2">
    <source>
        <dbReference type="EMBL" id="TNN55719.1"/>
    </source>
</evidence>
<sequence length="70" mass="7796">MNMGTLPVCGSKLRRLVFRLRRVQTVRREHLNAARLLHRVDEDIGLRHRASVAPSSTEGLPHSSAVAGIE</sequence>
<gene>
    <name evidence="2" type="ORF">EYF80_034084</name>
</gene>
<reference evidence="2 3" key="1">
    <citation type="submission" date="2019-03" db="EMBL/GenBank/DDBJ databases">
        <title>First draft genome of Liparis tanakae, snailfish: a comprehensive survey of snailfish specific genes.</title>
        <authorList>
            <person name="Kim W."/>
            <person name="Song I."/>
            <person name="Jeong J.-H."/>
            <person name="Kim D."/>
            <person name="Kim S."/>
            <person name="Ryu S."/>
            <person name="Song J.Y."/>
            <person name="Lee S.K."/>
        </authorList>
    </citation>
    <scope>NUCLEOTIDE SEQUENCE [LARGE SCALE GENOMIC DNA]</scope>
    <source>
        <tissue evidence="2">Muscle</tissue>
    </source>
</reference>
<comment type="caution">
    <text evidence="2">The sequence shown here is derived from an EMBL/GenBank/DDBJ whole genome shotgun (WGS) entry which is preliminary data.</text>
</comment>
<dbReference type="AlphaFoldDB" id="A0A4Z2GQR3"/>
<accession>A0A4Z2GQR3</accession>
<evidence type="ECO:0000256" key="1">
    <source>
        <dbReference type="SAM" id="MobiDB-lite"/>
    </source>
</evidence>
<protein>
    <submittedName>
        <fullName evidence="2">Uncharacterized protein</fullName>
    </submittedName>
</protein>